<dbReference type="Gene3D" id="2.60.40.4350">
    <property type="match status" value="1"/>
</dbReference>
<gene>
    <name evidence="1" type="ORF">J8C06_13430</name>
</gene>
<dbReference type="RefSeq" id="WP_211429938.1">
    <property type="nucleotide sequence ID" value="NZ_CP072649.1"/>
</dbReference>
<keyword evidence="2" id="KW-1185">Reference proteome</keyword>
<dbReference type="EMBL" id="CP072649">
    <property type="protein sequence ID" value="QUW04049.1"/>
    <property type="molecule type" value="Genomic_DNA"/>
</dbReference>
<dbReference type="InterPro" id="IPR019117">
    <property type="entry name" value="CRISPR-assoc_protein_Cmr3"/>
</dbReference>
<name>A0ABX8BEG0_9BACT</name>
<dbReference type="Proteomes" id="UP000676506">
    <property type="component" value="Chromosome 2"/>
</dbReference>
<accession>A0ABX8BEG0</accession>
<reference evidence="1 2" key="1">
    <citation type="submission" date="2021-03" db="EMBL/GenBank/DDBJ databases">
        <title>Genomic and phenotypic characterization of Chloracidobacterium isolates provides evidence for multiple species.</title>
        <authorList>
            <person name="Saini M.K."/>
            <person name="Costas A.M.G."/>
            <person name="Tank M."/>
            <person name="Bryant D.A."/>
        </authorList>
    </citation>
    <scope>NUCLEOTIDE SEQUENCE [LARGE SCALE GENOMIC DNA]</scope>
    <source>
        <strain evidence="1 2">BV2-C</strain>
    </source>
</reference>
<organism evidence="1 2">
    <name type="scientific">Chloracidobacterium validum</name>
    <dbReference type="NCBI Taxonomy" id="2821543"/>
    <lineage>
        <taxon>Bacteria</taxon>
        <taxon>Pseudomonadati</taxon>
        <taxon>Acidobacteriota</taxon>
        <taxon>Terriglobia</taxon>
        <taxon>Terriglobales</taxon>
        <taxon>Acidobacteriaceae</taxon>
        <taxon>Chloracidobacterium</taxon>
    </lineage>
</organism>
<dbReference type="Pfam" id="PF09700">
    <property type="entry name" value="Cas_Cmr3"/>
    <property type="match status" value="1"/>
</dbReference>
<dbReference type="CDD" id="cd09748">
    <property type="entry name" value="Cmr3_III-B"/>
    <property type="match status" value="1"/>
</dbReference>
<evidence type="ECO:0000313" key="2">
    <source>
        <dbReference type="Proteomes" id="UP000676506"/>
    </source>
</evidence>
<sequence length="389" mass="41453">MALWMIEPRDPIIFRDGRPFGAWGGARATSLPFPFPSTIAGGVRTRAFRTAQGVFDPSAFGRTPAEARALSIRGPFLVELDASDAIQQWLWPAPLDALVLRGLAAGDFDIKRLVPLALPPGVTVGLPVDGLCPVGLAVRVKAKPAGDAPAYWYGSVVERWLTRSDDWTTTAKALGHGGPVLEQRTHVALDPATLTAEDGRLFQTSGLAFTCRVDGEPPRRLALAVWVADDAPLQPGLAPLGGERRLVMWRPSKSALPPCPAAVHQAVCRQGACRLILATPGYFTAGWRPGAETLAAGVSGLTVTLVGAAVGRAMVVSGWDFETNQAKPTRRLAPAGSVYFLKLEGSQDARAAWLNRVWLQPVSDDDQSRRDGFGCALVGAWDGQLGSLQ</sequence>
<evidence type="ECO:0000313" key="1">
    <source>
        <dbReference type="EMBL" id="QUW04049.1"/>
    </source>
</evidence>
<dbReference type="Gene3D" id="3.30.70.2940">
    <property type="match status" value="1"/>
</dbReference>
<proteinExistence type="predicted"/>
<protein>
    <submittedName>
        <fullName evidence="1">Type III-B CRISPR module-associated protein Cmr3</fullName>
    </submittedName>
</protein>